<keyword evidence="1" id="KW-0812">Transmembrane</keyword>
<comment type="caution">
    <text evidence="2">The sequence shown here is derived from an EMBL/GenBank/DDBJ whole genome shotgun (WGS) entry which is preliminary data.</text>
</comment>
<protein>
    <submittedName>
        <fullName evidence="2">Uncharacterized protein</fullName>
    </submittedName>
</protein>
<organism evidence="2 4">
    <name type="scientific">Didymodactylos carnosus</name>
    <dbReference type="NCBI Taxonomy" id="1234261"/>
    <lineage>
        <taxon>Eukaryota</taxon>
        <taxon>Metazoa</taxon>
        <taxon>Spiralia</taxon>
        <taxon>Gnathifera</taxon>
        <taxon>Rotifera</taxon>
        <taxon>Eurotatoria</taxon>
        <taxon>Bdelloidea</taxon>
        <taxon>Philodinida</taxon>
        <taxon>Philodinidae</taxon>
        <taxon>Didymodactylos</taxon>
    </lineage>
</organism>
<reference evidence="2" key="1">
    <citation type="submission" date="2021-02" db="EMBL/GenBank/DDBJ databases">
        <authorList>
            <person name="Nowell W R."/>
        </authorList>
    </citation>
    <scope>NUCLEOTIDE SEQUENCE</scope>
</reference>
<evidence type="ECO:0000313" key="3">
    <source>
        <dbReference type="EMBL" id="CAF4351909.1"/>
    </source>
</evidence>
<keyword evidence="1" id="KW-0472">Membrane</keyword>
<name>A0A8S2FUA5_9BILA</name>
<dbReference type="EMBL" id="CAJNOK010041805">
    <property type="protein sequence ID" value="CAF1560334.1"/>
    <property type="molecule type" value="Genomic_DNA"/>
</dbReference>
<gene>
    <name evidence="2" type="ORF">OVA965_LOCUS39768</name>
    <name evidence="3" type="ORF">TMI583_LOCUS41119</name>
</gene>
<dbReference type="Proteomes" id="UP000682733">
    <property type="component" value="Unassembled WGS sequence"/>
</dbReference>
<evidence type="ECO:0000256" key="1">
    <source>
        <dbReference type="SAM" id="Phobius"/>
    </source>
</evidence>
<feature type="transmembrane region" description="Helical" evidence="1">
    <location>
        <begin position="6"/>
        <end position="29"/>
    </location>
</feature>
<proteinExistence type="predicted"/>
<dbReference type="EMBL" id="CAJOBA010064401">
    <property type="protein sequence ID" value="CAF4351909.1"/>
    <property type="molecule type" value="Genomic_DNA"/>
</dbReference>
<feature type="non-terminal residue" evidence="2">
    <location>
        <position position="1"/>
    </location>
</feature>
<evidence type="ECO:0000313" key="2">
    <source>
        <dbReference type="EMBL" id="CAF1560334.1"/>
    </source>
</evidence>
<dbReference type="AlphaFoldDB" id="A0A8S2FUA5"/>
<sequence>YLLYTVFLFIYLFFFSIYNPILEIMWLILSLLCITQCILCQYSVNSATVQELLNKDTDRQVSPVGGFRFHDANDNDFPSNTTQTVLLSMLPKYKGDYLYNNRGESEWEIQQDKPIEFIIYGYYLDGSVLSFTTHGESCEYDRKDKRYLLTIVSDHSLQNQQKTIEQAHIVLNLPYYGSTLYMCLRGLNSKDIYHQGRCKMNDL</sequence>
<dbReference type="Proteomes" id="UP000677228">
    <property type="component" value="Unassembled WGS sequence"/>
</dbReference>
<accession>A0A8S2FUA5</accession>
<keyword evidence="1" id="KW-1133">Transmembrane helix</keyword>
<evidence type="ECO:0000313" key="4">
    <source>
        <dbReference type="Proteomes" id="UP000677228"/>
    </source>
</evidence>